<dbReference type="Proteomes" id="UP001477278">
    <property type="component" value="Unassembled WGS sequence"/>
</dbReference>
<dbReference type="Pfam" id="PF11748">
    <property type="entry name" value="DUF3306"/>
    <property type="match status" value="1"/>
</dbReference>
<feature type="compositionally biased region" description="Polar residues" evidence="1">
    <location>
        <begin position="209"/>
        <end position="219"/>
    </location>
</feature>
<evidence type="ECO:0000313" key="2">
    <source>
        <dbReference type="EMBL" id="MEO3684260.1"/>
    </source>
</evidence>
<dbReference type="EMBL" id="JBDPZN010000010">
    <property type="protein sequence ID" value="MEO3684260.1"/>
    <property type="molecule type" value="Genomic_DNA"/>
</dbReference>
<comment type="caution">
    <text evidence="2">The sequence shown here is derived from an EMBL/GenBank/DDBJ whole genome shotgun (WGS) entry which is preliminary data.</text>
</comment>
<feature type="region of interest" description="Disordered" evidence="1">
    <location>
        <begin position="177"/>
        <end position="220"/>
    </location>
</feature>
<keyword evidence="3" id="KW-1185">Reference proteome</keyword>
<protein>
    <submittedName>
        <fullName evidence="2">DUF3306 domain-containing protein</fullName>
    </submittedName>
</protein>
<proteinExistence type="predicted"/>
<evidence type="ECO:0000256" key="1">
    <source>
        <dbReference type="SAM" id="MobiDB-lite"/>
    </source>
</evidence>
<organism evidence="2 3">
    <name type="scientific">Shewanella vesiculosa</name>
    <dbReference type="NCBI Taxonomy" id="518738"/>
    <lineage>
        <taxon>Bacteria</taxon>
        <taxon>Pseudomonadati</taxon>
        <taxon>Pseudomonadota</taxon>
        <taxon>Gammaproteobacteria</taxon>
        <taxon>Alteromonadales</taxon>
        <taxon>Shewanellaceae</taxon>
        <taxon>Shewanella</taxon>
    </lineage>
</organism>
<reference evidence="2 3" key="1">
    <citation type="submission" date="2024-05" db="EMBL/GenBank/DDBJ databases">
        <title>Genome sequencing of Marine Estuary Bacteria, Shewanella vesiculosa and S. baltica, and Pseudomonas syringae.</title>
        <authorList>
            <person name="Gurung A."/>
            <person name="Maclea K.S."/>
        </authorList>
    </citation>
    <scope>NUCLEOTIDE SEQUENCE [LARGE SCALE GENOMIC DNA]</scope>
    <source>
        <strain evidence="2 3">1A</strain>
    </source>
</reference>
<dbReference type="InterPro" id="IPR021735">
    <property type="entry name" value="DUF3306"/>
</dbReference>
<gene>
    <name evidence="2" type="ORF">ABHN84_18470</name>
</gene>
<accession>A0ABV0FTW1</accession>
<sequence>MSDNTKGLLNRWEIRRQRVAEEAEQEELLQHAREKPDDFNILTAEVDQDNNVIDADEVAESEPLPDPSTIEVGGSFARFMAKSVDPTTKAAALRALWKQPQYGHIDGLIEYALDYTNQPLLSADVSAELASKVFRYVIKKEPPELELDPEAVSTDLSATELAPTDLAPTDLAKTDLAKTELSEQTRPISEEESIASTDADKPEDEPQTAAISPQEQSLCHNDDLIKQAVASDEAKA</sequence>
<name>A0ABV0FTW1_9GAMM</name>
<evidence type="ECO:0000313" key="3">
    <source>
        <dbReference type="Proteomes" id="UP001477278"/>
    </source>
</evidence>
<dbReference type="RefSeq" id="WP_347690829.1">
    <property type="nucleotide sequence ID" value="NZ_JBDPZN010000010.1"/>
</dbReference>